<proteinExistence type="predicted"/>
<accession>A0AAD9ZFY4</accession>
<dbReference type="EMBL" id="JASNWA010000003">
    <property type="protein sequence ID" value="KAK3178020.1"/>
    <property type="molecule type" value="Genomic_DNA"/>
</dbReference>
<gene>
    <name evidence="1" type="ORF">OEA41_000152</name>
</gene>
<reference evidence="1" key="1">
    <citation type="submission" date="2022-11" db="EMBL/GenBank/DDBJ databases">
        <title>Chromosomal genome sequence assembly and mating type (MAT) locus characterization of the leprose asexual lichenized fungus Lepraria neglecta (Nyl.) Erichsen.</title>
        <authorList>
            <person name="Allen J.L."/>
            <person name="Pfeffer B."/>
        </authorList>
    </citation>
    <scope>NUCLEOTIDE SEQUENCE</scope>
    <source>
        <strain evidence="1">Allen 5258</strain>
    </source>
</reference>
<organism evidence="1 2">
    <name type="scientific">Lepraria neglecta</name>
    <dbReference type="NCBI Taxonomy" id="209136"/>
    <lineage>
        <taxon>Eukaryota</taxon>
        <taxon>Fungi</taxon>
        <taxon>Dikarya</taxon>
        <taxon>Ascomycota</taxon>
        <taxon>Pezizomycotina</taxon>
        <taxon>Lecanoromycetes</taxon>
        <taxon>OSLEUM clade</taxon>
        <taxon>Lecanoromycetidae</taxon>
        <taxon>Lecanorales</taxon>
        <taxon>Lecanorineae</taxon>
        <taxon>Stereocaulaceae</taxon>
        <taxon>Lepraria</taxon>
    </lineage>
</organism>
<name>A0AAD9ZFY4_9LECA</name>
<sequence>MDTLAQQFTGLTLKPPATYSVTYQTGSASQLLYDEFGSSQLAPPPPKTNAKILQDLLNELERHENVCYHIKDEIQVAKQEIFCLPSQRLRIEEHNRRMREFVKTEDISINGKGNQNTEKSNIGAGGYAMEEYKAYESRFAGRPDPTLVGALFGILS</sequence>
<dbReference type="Proteomes" id="UP001276659">
    <property type="component" value="Unassembled WGS sequence"/>
</dbReference>
<evidence type="ECO:0000313" key="2">
    <source>
        <dbReference type="Proteomes" id="UP001276659"/>
    </source>
</evidence>
<keyword evidence="2" id="KW-1185">Reference proteome</keyword>
<dbReference type="AlphaFoldDB" id="A0AAD9ZFY4"/>
<evidence type="ECO:0000313" key="1">
    <source>
        <dbReference type="EMBL" id="KAK3178020.1"/>
    </source>
</evidence>
<comment type="caution">
    <text evidence="1">The sequence shown here is derived from an EMBL/GenBank/DDBJ whole genome shotgun (WGS) entry which is preliminary data.</text>
</comment>
<protein>
    <submittedName>
        <fullName evidence="1">Uncharacterized protein</fullName>
    </submittedName>
</protein>